<evidence type="ECO:0000259" key="4">
    <source>
        <dbReference type="PROSITE" id="PS50158"/>
    </source>
</evidence>
<feature type="domain" description="CCHC-type" evidence="4">
    <location>
        <begin position="1213"/>
        <end position="1229"/>
    </location>
</feature>
<dbReference type="GO" id="GO:0003676">
    <property type="term" value="F:nucleic acid binding"/>
    <property type="evidence" value="ECO:0007669"/>
    <property type="project" value="InterPro"/>
</dbReference>
<keyword evidence="1" id="KW-0862">Zinc</keyword>
<reference evidence="5" key="1">
    <citation type="submission" date="2022-01" db="EMBL/GenBank/DDBJ databases">
        <authorList>
            <person name="King R."/>
        </authorList>
    </citation>
    <scope>NUCLEOTIDE SEQUENCE</scope>
</reference>
<keyword evidence="1" id="KW-0863">Zinc-finger</keyword>
<accession>A0A9P0DQW1</accession>
<evidence type="ECO:0000256" key="1">
    <source>
        <dbReference type="PROSITE-ProRule" id="PRU00047"/>
    </source>
</evidence>
<dbReference type="GO" id="GO:0008270">
    <property type="term" value="F:zinc ion binding"/>
    <property type="evidence" value="ECO:0007669"/>
    <property type="project" value="UniProtKB-KW"/>
</dbReference>
<feature type="region of interest" description="Disordered" evidence="3">
    <location>
        <begin position="1"/>
        <end position="153"/>
    </location>
</feature>
<dbReference type="Proteomes" id="UP001153712">
    <property type="component" value="Unassembled WGS sequence"/>
</dbReference>
<evidence type="ECO:0000313" key="5">
    <source>
        <dbReference type="EMBL" id="CAH1188762.1"/>
    </source>
</evidence>
<dbReference type="InterPro" id="IPR036875">
    <property type="entry name" value="Znf_CCHC_sf"/>
</dbReference>
<name>A0A9P0DQW1_PHYSR</name>
<dbReference type="SUPFAM" id="SSF57756">
    <property type="entry name" value="Retrovirus zinc finger-like domains"/>
    <property type="match status" value="1"/>
</dbReference>
<organism evidence="5 6">
    <name type="scientific">Phyllotreta striolata</name>
    <name type="common">Striped flea beetle</name>
    <name type="synonym">Crioceris striolata</name>
    <dbReference type="NCBI Taxonomy" id="444603"/>
    <lineage>
        <taxon>Eukaryota</taxon>
        <taxon>Metazoa</taxon>
        <taxon>Ecdysozoa</taxon>
        <taxon>Arthropoda</taxon>
        <taxon>Hexapoda</taxon>
        <taxon>Insecta</taxon>
        <taxon>Pterygota</taxon>
        <taxon>Neoptera</taxon>
        <taxon>Endopterygota</taxon>
        <taxon>Coleoptera</taxon>
        <taxon>Polyphaga</taxon>
        <taxon>Cucujiformia</taxon>
        <taxon>Chrysomeloidea</taxon>
        <taxon>Chrysomelidae</taxon>
        <taxon>Galerucinae</taxon>
        <taxon>Alticini</taxon>
        <taxon>Phyllotreta</taxon>
    </lineage>
</organism>
<comment type="caution">
    <text evidence="5">The sequence shown here is derived from an EMBL/GenBank/DDBJ whole genome shotgun (WGS) entry which is preliminary data.</text>
</comment>
<feature type="region of interest" description="Disordered" evidence="3">
    <location>
        <begin position="635"/>
        <end position="735"/>
    </location>
</feature>
<keyword evidence="1" id="KW-0479">Metal-binding</keyword>
<dbReference type="Gene3D" id="4.10.60.10">
    <property type="entry name" value="Zinc finger, CCHC-type"/>
    <property type="match status" value="1"/>
</dbReference>
<keyword evidence="2" id="KW-0175">Coiled coil</keyword>
<dbReference type="EMBL" id="CAKJVH030000006">
    <property type="protein sequence ID" value="CAH1188762.1"/>
    <property type="molecule type" value="Genomic_DNA"/>
</dbReference>
<dbReference type="OrthoDB" id="6778510at2759"/>
<feature type="compositionally biased region" description="Basic and acidic residues" evidence="3">
    <location>
        <begin position="89"/>
        <end position="100"/>
    </location>
</feature>
<feature type="coiled-coil region" evidence="2">
    <location>
        <begin position="212"/>
        <end position="239"/>
    </location>
</feature>
<feature type="domain" description="CCHC-type" evidence="4">
    <location>
        <begin position="1191"/>
        <end position="1207"/>
    </location>
</feature>
<dbReference type="PROSITE" id="PS50158">
    <property type="entry name" value="ZF_CCHC"/>
    <property type="match status" value="2"/>
</dbReference>
<keyword evidence="6" id="KW-1185">Reference proteome</keyword>
<sequence length="1277" mass="143113">MLRDRGVGTPEPVEEGSGKAGFRRPSSSDCLELLVGNQAKGSNIATGREKESGGKADNSNVATGFGSPEPVEERSERAGSPRPSASDRNNTKKGKEQPEKEADDSPFFPSRTLMRSPQRKLKDNEESTEMDVTEIKDAGREQTEGKEKTPTVAQRTVPEMTRRFRSVSLTKITPSKKRSREDDTQEFWILLNSVTKTTESLTKMVQNTPNTKVNMREAIKLLQTQMKALNTKAADWEALPPPKKLESTAKTTKSIGIQADVSEHINEMEVEKLETRTQIKKLLEDETDEKSKLLELIDKTWEEEIYTKTSIRNTGLNSIPTGTDIAIAAFMDPKNKNDEAEITKINEKFPGFGKLIDEGLNEGEIEYAVTQTEVTSKKGTEIKKNTTIALPVRMDSSGITDVEAIYNIGLGLREENIIKDKQEIIVTNAGKMDLGYARKILEYLFRKSEKKLIILNTKKKSTQNKPEGQPTTRTKTDAIVVKHQGKTYAELLKEVKANIDIKKTGVKIDKVRKTNNGDLLLEVKDKSTVTKLKTEINDRMKGVQTYHMKDEVVLHVLEIDADMTETDIIEKIRYAHPNMAEKDIRVATLKTMKSGNLAGTIITTRAWADYFDRLGSISFGWSSCTVRRRIHVTRKNKGKQLTEQGVGSPVPVGAGGERAGPHRPSSSDCPGSSVGHQAEESRLATGEEQVMENWLLSRRKIERSPTSGKGRASSCPESTEETGHGESQGKIEGHTIVAIQKGTGKRKRMEETMKDEKGETLKEMREMIERLMKESESLVKLVTTHSNYTKVEIRDKAKDIKRLVDKAGKKVQEIRVEEEESKEQKKKTTTRTIGTQTYLSGDESNEERETLEISETIDRAETFEDLEEIIEKKWPEGVFRAVRETEINKDAYNANNFLLLIGKDNGENTNKFQGLEEIFPGVDEIVRTNNGTTESICSRQSITSRTVQKLIEKNLVIQPLNATGEGSFIKEDLEALQEAIVNLKGKNIVDLRVELTEAINREKARKYLEFISRKAAINAGILTPTYRLAARNKVLLDTVVVKKTEGTYAEMLRTVKTKLDNKDVDLDVRGIQETNNGDLMFKVKAGGGIRLKEIIEKGTQMVARTRGPRGRQKIFHIRGIDEVTAKEEVEMAVKSALGRDVEFTLSSLRPAAKKTQAITLIVDRSAAHRVTDRIKIGVVNCLVEERINIEKCFKCWGIGHKAVDCKEEEKPNRCLRCGGEGHLTRTCKNDPFCVTCNDSGHSTNSMNCPVARKALFDKRQQIRRNSGLMETPEQKRS</sequence>
<feature type="coiled-coil region" evidence="2">
    <location>
        <begin position="754"/>
        <end position="781"/>
    </location>
</feature>
<evidence type="ECO:0000256" key="2">
    <source>
        <dbReference type="SAM" id="Coils"/>
    </source>
</evidence>
<gene>
    <name evidence="5" type="ORF">PHYEVI_LOCUS11816</name>
</gene>
<protein>
    <recommendedName>
        <fullName evidence="4">CCHC-type domain-containing protein</fullName>
    </recommendedName>
</protein>
<dbReference type="InterPro" id="IPR001878">
    <property type="entry name" value="Znf_CCHC"/>
</dbReference>
<feature type="compositionally biased region" description="Basic and acidic residues" evidence="3">
    <location>
        <begin position="721"/>
        <end position="733"/>
    </location>
</feature>
<evidence type="ECO:0000256" key="3">
    <source>
        <dbReference type="SAM" id="MobiDB-lite"/>
    </source>
</evidence>
<evidence type="ECO:0000313" key="6">
    <source>
        <dbReference type="Proteomes" id="UP001153712"/>
    </source>
</evidence>
<feature type="compositionally biased region" description="Basic and acidic residues" evidence="3">
    <location>
        <begin position="133"/>
        <end position="149"/>
    </location>
</feature>
<dbReference type="AlphaFoldDB" id="A0A9P0DQW1"/>
<dbReference type="SMART" id="SM00343">
    <property type="entry name" value="ZnF_C2HC"/>
    <property type="match status" value="3"/>
</dbReference>
<proteinExistence type="predicted"/>